<keyword evidence="1" id="KW-1133">Transmembrane helix</keyword>
<name>A0A8S0VM94_OLEEU</name>
<feature type="transmembrane region" description="Helical" evidence="1">
    <location>
        <begin position="185"/>
        <end position="208"/>
    </location>
</feature>
<gene>
    <name evidence="2" type="ORF">OLEA9_A034926</name>
</gene>
<evidence type="ECO:0000313" key="3">
    <source>
        <dbReference type="Proteomes" id="UP000594638"/>
    </source>
</evidence>
<evidence type="ECO:0000313" key="2">
    <source>
        <dbReference type="EMBL" id="CAA3033114.1"/>
    </source>
</evidence>
<organism evidence="2 3">
    <name type="scientific">Olea europaea subsp. europaea</name>
    <dbReference type="NCBI Taxonomy" id="158383"/>
    <lineage>
        <taxon>Eukaryota</taxon>
        <taxon>Viridiplantae</taxon>
        <taxon>Streptophyta</taxon>
        <taxon>Embryophyta</taxon>
        <taxon>Tracheophyta</taxon>
        <taxon>Spermatophyta</taxon>
        <taxon>Magnoliopsida</taxon>
        <taxon>eudicotyledons</taxon>
        <taxon>Gunneridae</taxon>
        <taxon>Pentapetalae</taxon>
        <taxon>asterids</taxon>
        <taxon>lamiids</taxon>
        <taxon>Lamiales</taxon>
        <taxon>Oleaceae</taxon>
        <taxon>Oleeae</taxon>
        <taxon>Olea</taxon>
    </lineage>
</organism>
<protein>
    <submittedName>
        <fullName evidence="2">Uncharacterized protein</fullName>
    </submittedName>
</protein>
<dbReference type="Proteomes" id="UP000594638">
    <property type="component" value="Unassembled WGS sequence"/>
</dbReference>
<keyword evidence="3" id="KW-1185">Reference proteome</keyword>
<proteinExistence type="predicted"/>
<keyword evidence="1" id="KW-0812">Transmembrane</keyword>
<accession>A0A8S0VM94</accession>
<keyword evidence="1" id="KW-0472">Membrane</keyword>
<dbReference type="EMBL" id="CACTIH010009852">
    <property type="protein sequence ID" value="CAA3033114.1"/>
    <property type="molecule type" value="Genomic_DNA"/>
</dbReference>
<evidence type="ECO:0000256" key="1">
    <source>
        <dbReference type="SAM" id="Phobius"/>
    </source>
</evidence>
<reference evidence="2 3" key="1">
    <citation type="submission" date="2019-12" db="EMBL/GenBank/DDBJ databases">
        <authorList>
            <person name="Alioto T."/>
            <person name="Alioto T."/>
            <person name="Gomez Garrido J."/>
        </authorList>
    </citation>
    <scope>NUCLEOTIDE SEQUENCE [LARGE SCALE GENOMIC DNA]</scope>
</reference>
<feature type="non-terminal residue" evidence="2">
    <location>
        <position position="231"/>
    </location>
</feature>
<sequence>RDIYTPAGSAGKHVCRAGIAGRQVGSNRVSPVRCGRLTRVIARDSARAVLSPQGSEIVAAATRTLVGSGPKRRALEVKDVATVSESSASHQKELVETNTELNPKMLFASYYMIREMIAGIANLKAVVRECRKGQLATLELAELTGIPGLAQLDPKDTKIARVDVNKQDHIIRIHYRVINEDHVPWSTVALVLVGIVLPILTGAGVYMVTKRQPRTQVQSRPYQEEAQESPA</sequence>
<comment type="caution">
    <text evidence="2">The sequence shown here is derived from an EMBL/GenBank/DDBJ whole genome shotgun (WGS) entry which is preliminary data.</text>
</comment>
<dbReference type="AlphaFoldDB" id="A0A8S0VM94"/>
<dbReference type="Gramene" id="OE9A034926T1">
    <property type="protein sequence ID" value="OE9A034926C1"/>
    <property type="gene ID" value="OE9A034926"/>
</dbReference>